<dbReference type="EMBL" id="MFUJ01000026">
    <property type="protein sequence ID" value="OGI79130.1"/>
    <property type="molecule type" value="Genomic_DNA"/>
</dbReference>
<proteinExistence type="predicted"/>
<name>A0A1F6WB45_9BACT</name>
<evidence type="ECO:0000313" key="2">
    <source>
        <dbReference type="EMBL" id="OGI79130.1"/>
    </source>
</evidence>
<comment type="caution">
    <text evidence="2">The sequence shown here is derived from an EMBL/GenBank/DDBJ whole genome shotgun (WGS) entry which is preliminary data.</text>
</comment>
<keyword evidence="1" id="KW-0812">Transmembrane</keyword>
<keyword evidence="1" id="KW-0472">Membrane</keyword>
<protein>
    <submittedName>
        <fullName evidence="2">Uncharacterized protein</fullName>
    </submittedName>
</protein>
<sequence>MKKPIKFFKLSFFKFLDVSGILLGLFLSFLGLFSVMGRDIPGWLGWVVMAIGICAFLLHLGHYFNLKYMRWLFGDNYFIQK</sequence>
<reference evidence="2 3" key="1">
    <citation type="journal article" date="2016" name="Nat. Commun.">
        <title>Thousands of microbial genomes shed light on interconnected biogeochemical processes in an aquifer system.</title>
        <authorList>
            <person name="Anantharaman K."/>
            <person name="Brown C.T."/>
            <person name="Hug L.A."/>
            <person name="Sharon I."/>
            <person name="Castelle C.J."/>
            <person name="Probst A.J."/>
            <person name="Thomas B.C."/>
            <person name="Singh A."/>
            <person name="Wilkins M.J."/>
            <person name="Karaoz U."/>
            <person name="Brodie E.L."/>
            <person name="Williams K.H."/>
            <person name="Hubbard S.S."/>
            <person name="Banfield J.F."/>
        </authorList>
    </citation>
    <scope>NUCLEOTIDE SEQUENCE [LARGE SCALE GENOMIC DNA]</scope>
</reference>
<accession>A0A1F6WB45</accession>
<keyword evidence="1" id="KW-1133">Transmembrane helix</keyword>
<gene>
    <name evidence="2" type="ORF">A3F19_00315</name>
</gene>
<organism evidence="2 3">
    <name type="scientific">Candidatus Nomurabacteria bacterium RIFCSPHIGHO2_12_FULL_37_29</name>
    <dbReference type="NCBI Taxonomy" id="1801759"/>
    <lineage>
        <taxon>Bacteria</taxon>
        <taxon>Candidatus Nomuraibacteriota</taxon>
    </lineage>
</organism>
<dbReference type="AlphaFoldDB" id="A0A1F6WB45"/>
<feature type="transmembrane region" description="Helical" evidence="1">
    <location>
        <begin position="12"/>
        <end position="37"/>
    </location>
</feature>
<dbReference type="Proteomes" id="UP000177052">
    <property type="component" value="Unassembled WGS sequence"/>
</dbReference>
<feature type="transmembrane region" description="Helical" evidence="1">
    <location>
        <begin position="43"/>
        <end position="64"/>
    </location>
</feature>
<evidence type="ECO:0000256" key="1">
    <source>
        <dbReference type="SAM" id="Phobius"/>
    </source>
</evidence>
<evidence type="ECO:0000313" key="3">
    <source>
        <dbReference type="Proteomes" id="UP000177052"/>
    </source>
</evidence>